<comment type="caution">
    <text evidence="4">The sequence shown here is derived from an EMBL/GenBank/DDBJ whole genome shotgun (WGS) entry which is preliminary data.</text>
</comment>
<dbReference type="PANTHER" id="PTHR44942">
    <property type="entry name" value="METHYLTRANSF_11 DOMAIN-CONTAINING PROTEIN"/>
    <property type="match status" value="1"/>
</dbReference>
<evidence type="ECO:0000313" key="5">
    <source>
        <dbReference type="Proteomes" id="UP001152795"/>
    </source>
</evidence>
<accession>A0A6S7GD19</accession>
<dbReference type="CDD" id="cd02440">
    <property type="entry name" value="AdoMet_MTases"/>
    <property type="match status" value="1"/>
</dbReference>
<protein>
    <submittedName>
        <fullName evidence="4">Uncharacterized methyltransferase-like</fullName>
    </submittedName>
</protein>
<dbReference type="InterPro" id="IPR029063">
    <property type="entry name" value="SAM-dependent_MTases_sf"/>
</dbReference>
<evidence type="ECO:0000313" key="4">
    <source>
        <dbReference type="EMBL" id="CAB3987172.1"/>
    </source>
</evidence>
<dbReference type="InterPro" id="IPR051052">
    <property type="entry name" value="Diverse_substrate_MTase"/>
</dbReference>
<name>A0A6S7GD19_PARCT</name>
<dbReference type="EMBL" id="CACRXK020001130">
    <property type="protein sequence ID" value="CAB3987172.1"/>
    <property type="molecule type" value="Genomic_DNA"/>
</dbReference>
<keyword evidence="3" id="KW-0808">Transferase</keyword>
<comment type="similarity">
    <text evidence="1">Belongs to the methyltransferase superfamily.</text>
</comment>
<evidence type="ECO:0000256" key="2">
    <source>
        <dbReference type="ARBA" id="ARBA00022603"/>
    </source>
</evidence>
<evidence type="ECO:0000256" key="3">
    <source>
        <dbReference type="ARBA" id="ARBA00022679"/>
    </source>
</evidence>
<gene>
    <name evidence="4" type="ORF">PACLA_8A054904</name>
</gene>
<dbReference type="GO" id="GO:0008757">
    <property type="term" value="F:S-adenosylmethionine-dependent methyltransferase activity"/>
    <property type="evidence" value="ECO:0007669"/>
    <property type="project" value="InterPro"/>
</dbReference>
<dbReference type="SUPFAM" id="SSF53335">
    <property type="entry name" value="S-adenosyl-L-methionine-dependent methyltransferases"/>
    <property type="match status" value="1"/>
</dbReference>
<dbReference type="PANTHER" id="PTHR44942:SF4">
    <property type="entry name" value="METHYLTRANSFERASE TYPE 11 DOMAIN-CONTAINING PROTEIN"/>
    <property type="match status" value="1"/>
</dbReference>
<dbReference type="AlphaFoldDB" id="A0A6S7GD19"/>
<keyword evidence="2 4" id="KW-0489">Methyltransferase</keyword>
<dbReference type="Gene3D" id="3.40.50.150">
    <property type="entry name" value="Vaccinia Virus protein VP39"/>
    <property type="match status" value="1"/>
</dbReference>
<keyword evidence="5" id="KW-1185">Reference proteome</keyword>
<dbReference type="OrthoDB" id="506498at2759"/>
<evidence type="ECO:0000256" key="1">
    <source>
        <dbReference type="ARBA" id="ARBA00008361"/>
    </source>
</evidence>
<dbReference type="InterPro" id="IPR013216">
    <property type="entry name" value="Methyltransf_11"/>
</dbReference>
<dbReference type="GO" id="GO:0032259">
    <property type="term" value="P:methylation"/>
    <property type="evidence" value="ECO:0007669"/>
    <property type="project" value="UniProtKB-KW"/>
</dbReference>
<organism evidence="4 5">
    <name type="scientific">Paramuricea clavata</name>
    <name type="common">Red gorgonian</name>
    <name type="synonym">Violescent sea-whip</name>
    <dbReference type="NCBI Taxonomy" id="317549"/>
    <lineage>
        <taxon>Eukaryota</taxon>
        <taxon>Metazoa</taxon>
        <taxon>Cnidaria</taxon>
        <taxon>Anthozoa</taxon>
        <taxon>Octocorallia</taxon>
        <taxon>Malacalcyonacea</taxon>
        <taxon>Plexauridae</taxon>
        <taxon>Paramuricea</taxon>
    </lineage>
</organism>
<dbReference type="Proteomes" id="UP001152795">
    <property type="component" value="Unassembled WGS sequence"/>
</dbReference>
<proteinExistence type="inferred from homology"/>
<dbReference type="Pfam" id="PF08241">
    <property type="entry name" value="Methyltransf_11"/>
    <property type="match status" value="1"/>
</dbReference>
<reference evidence="4" key="1">
    <citation type="submission" date="2020-04" db="EMBL/GenBank/DDBJ databases">
        <authorList>
            <person name="Alioto T."/>
            <person name="Alioto T."/>
            <person name="Gomez Garrido J."/>
        </authorList>
    </citation>
    <scope>NUCLEOTIDE SEQUENCE</scope>
    <source>
        <strain evidence="4">A484AB</strain>
    </source>
</reference>
<sequence>MIYRLSKLSILKSKLSTPILTSNLNQFGLKLRNFHLSKMESVSEAARGWSNPGVSNIYEKTRPDYNLDSVEFLLEKVGALKPHLGPEPFTIVELGAGTGKFTRAVLKVFEKHAVKNFKIIATEPLREMCEKFKEMVPNVEILQCPASDLEGLPSNCADTILAAQCFHWFGMDPKALDEIHRILKPKGTLGIIWNLPDRSVSWIKTIEEWLDPKFEDINIPRPDNQIMFVRLRNHDGFANEAMDETTYKYNMELDFDGIIQRYEGNSVVSAAPDKEKERLLLAIEEEMKTNSDTKDKQIYTYEFVIKMHWFQKI</sequence>